<name>A0A640VQH1_9RHOB</name>
<evidence type="ECO:0000313" key="3">
    <source>
        <dbReference type="EMBL" id="GFE50007.1"/>
    </source>
</evidence>
<dbReference type="Pfam" id="PF17963">
    <property type="entry name" value="Big_9"/>
    <property type="match status" value="4"/>
</dbReference>
<reference evidence="3 4" key="1">
    <citation type="submission" date="2019-12" db="EMBL/GenBank/DDBJ databases">
        <title>Roseobacter cerasinus sp. nov., isolated from seawater around aquaculture.</title>
        <authorList>
            <person name="Muramatsu S."/>
            <person name="Takabe Y."/>
            <person name="Mori K."/>
            <person name="Takaichi S."/>
            <person name="Hanada S."/>
        </authorList>
    </citation>
    <scope>NUCLEOTIDE SEQUENCE [LARGE SCALE GENOMIC DNA]</scope>
    <source>
        <strain evidence="3 4">AI77</strain>
    </source>
</reference>
<dbReference type="PRINTS" id="PR00313">
    <property type="entry name" value="CABNDNGRPT"/>
</dbReference>
<protein>
    <recommendedName>
        <fullName evidence="2">VWFA domain-containing protein</fullName>
    </recommendedName>
</protein>
<dbReference type="Gene3D" id="2.60.40.2810">
    <property type="match status" value="2"/>
</dbReference>
<proteinExistence type="predicted"/>
<dbReference type="CDD" id="cd11304">
    <property type="entry name" value="Cadherin_repeat"/>
    <property type="match status" value="1"/>
</dbReference>
<dbReference type="SUPFAM" id="SSF51120">
    <property type="entry name" value="beta-Roll"/>
    <property type="match status" value="1"/>
</dbReference>
<dbReference type="Pfam" id="PF04773">
    <property type="entry name" value="FecR"/>
    <property type="match status" value="1"/>
</dbReference>
<feature type="compositionally biased region" description="Low complexity" evidence="1">
    <location>
        <begin position="311"/>
        <end position="320"/>
    </location>
</feature>
<gene>
    <name evidence="3" type="ORF">So717_17600</name>
</gene>
<dbReference type="GO" id="GO:0005509">
    <property type="term" value="F:calcium ion binding"/>
    <property type="evidence" value="ECO:0007669"/>
    <property type="project" value="InterPro"/>
</dbReference>
<organism evidence="3 4">
    <name type="scientific">Roseobacter cerasinus</name>
    <dbReference type="NCBI Taxonomy" id="2602289"/>
    <lineage>
        <taxon>Bacteria</taxon>
        <taxon>Pseudomonadati</taxon>
        <taxon>Pseudomonadota</taxon>
        <taxon>Alphaproteobacteria</taxon>
        <taxon>Rhodobacterales</taxon>
        <taxon>Roseobacteraceae</taxon>
        <taxon>Roseobacter</taxon>
    </lineage>
</organism>
<dbReference type="SMART" id="SM00327">
    <property type="entry name" value="VWA"/>
    <property type="match status" value="1"/>
</dbReference>
<dbReference type="OrthoDB" id="9773411at2"/>
<evidence type="ECO:0000259" key="2">
    <source>
        <dbReference type="PROSITE" id="PS50234"/>
    </source>
</evidence>
<dbReference type="SUPFAM" id="SSF53300">
    <property type="entry name" value="vWA-like"/>
    <property type="match status" value="1"/>
</dbReference>
<dbReference type="Pfam" id="PF00353">
    <property type="entry name" value="HemolysinCabind"/>
    <property type="match status" value="1"/>
</dbReference>
<dbReference type="InterPro" id="IPR010221">
    <property type="entry name" value="VCBS_dom"/>
</dbReference>
<dbReference type="PROSITE" id="PS50234">
    <property type="entry name" value="VWFA"/>
    <property type="match status" value="1"/>
</dbReference>
<dbReference type="CDD" id="cd00198">
    <property type="entry name" value="vWFA"/>
    <property type="match status" value="1"/>
</dbReference>
<dbReference type="PANTHER" id="PTHR38731">
    <property type="entry name" value="LIPL45-RELATED LIPOPROTEIN-RELATED"/>
    <property type="match status" value="1"/>
</dbReference>
<dbReference type="Gene3D" id="3.40.50.410">
    <property type="entry name" value="von Willebrand factor, type A domain"/>
    <property type="match status" value="1"/>
</dbReference>
<dbReference type="AlphaFoldDB" id="A0A640VQH1"/>
<comment type="caution">
    <text evidence="3">The sequence shown here is derived from an EMBL/GenBank/DDBJ whole genome shotgun (WGS) entry which is preliminary data.</text>
</comment>
<dbReference type="NCBIfam" id="TIGR01965">
    <property type="entry name" value="VCBS_repeat"/>
    <property type="match status" value="2"/>
</dbReference>
<evidence type="ECO:0000313" key="4">
    <source>
        <dbReference type="Proteomes" id="UP000436522"/>
    </source>
</evidence>
<dbReference type="Pfam" id="PF00092">
    <property type="entry name" value="VWA"/>
    <property type="match status" value="1"/>
</dbReference>
<dbReference type="InterPro" id="IPR002035">
    <property type="entry name" value="VWF_A"/>
</dbReference>
<keyword evidence="4" id="KW-1185">Reference proteome</keyword>
<dbReference type="InterPro" id="IPR001343">
    <property type="entry name" value="Hemolysn_Ca-bd"/>
</dbReference>
<dbReference type="PANTHER" id="PTHR38731:SF1">
    <property type="entry name" value="FECR PROTEIN DOMAIN-CONTAINING PROTEIN"/>
    <property type="match status" value="1"/>
</dbReference>
<dbReference type="Gene3D" id="2.150.10.10">
    <property type="entry name" value="Serralysin-like metalloprotease, C-terminal"/>
    <property type="match status" value="1"/>
</dbReference>
<accession>A0A640VQH1</accession>
<sequence length="1270" mass="129382">MSLNHEAKDEETDDVVTLWGDAPEAVLVPDSALLFNGAFYRLGPDLYIVNDGAANYRIPDYFAGGEAVDLRDPNGAILRGDLVERLAGPIAPGQYAQAGTTSGAAPIGQVEAAQGEATVQRTDGTEELLEPGSPIYQNDVIVTAEDASLSVTFTDGTIFSLSASSRMVIDALIYDPAGTDNSGTFSLIQGGFVFIAGQVAKTGGMEVNTPSSTMGIRGTTVVVQIGTVNGVDTTEISLTSDPDGSTGRVEVRDVDGNLVATITDTDTKWIVSAASGETQEVPRSFADAAGDNLLIAEAFAAYRSTVGQTGGPDAPAAPGASPAPPQAPAEIEELDPDATPDGSDGVEAVPAPPPVETDQGTGDVEAPDSLDESLITPPVQDGSEEGPVIVVSGPEDAGEEGAISGSVDAIGGGAGTVFSLLDGPSNGAVVLGADGQFDYVPAPDFNGTDSFTFEAVVPGGETIEGTVVVEVLPVNDAPVADDQTASVEEDGVLVGQIAARDVDGDTLTYVLGDTPSSGEVALLPDGSYSYRPDADFFGTDSFTVLVSDPAGESAEATVSITVSPVNDAPVITTAPGGNRGTVVEDVAPSSVKGRLTAVDPDPGSTITWSGTSSALFGTFVISASGAWRYVLDNAAADELGAGETVVETMTATARDEFGAEVTQIIEVTVKGTNDAPTVAPNTVIEVPRDGTVEGQLAATDIDSTGPLNFALSGDGPAHGTVVIAADGSFTYTPAEGFVGIDRFSYSVTDEEGGVSTGQISAAVEGASDGAEVTVALTPQGGEVTAGVIEVETVPAAPVAINLVIAMDSSDSTGAAGWVAQREAVRDAVVSLAEQFDGSEVSVDVQIIQYADAARALQPFDLQDPALPQAILSLPFLEGATAWDQALDEANRFLATQPAGEENLMLFITEGLPPDGRWRSALKELTGSAGGSNLDIQAFALGGGDDLALLQQIDADPTFAATGADLAGAVTQAPVFSPRLIELDVTLEADGADKGSIADQDSMGFAEDGAGYELPLASIQNIEALLGESNRINVTARFDTDGNDATSEVEHFSSDLIGKAETAQNLSGQDGADLLFGSDAGDRIEGGAGDDVMLGFDGDDTLDGGAGDDVVLAGDGDDILRVADVPQIGELLDGGAGRDVLQIDLGGNVSDELIPVLELRDIEAIDLDNAQANTLEISLEDVIELSSTSDSELETLLDQALPESAVIYGDASDSLVLLSGEGGAFQKTSEAPVSDGKGNTLDIYSYIEGGNVLATLGVDTEIEVTGAVTVS</sequence>
<evidence type="ECO:0000256" key="1">
    <source>
        <dbReference type="SAM" id="MobiDB-lite"/>
    </source>
</evidence>
<dbReference type="RefSeq" id="WP_159976228.1">
    <property type="nucleotide sequence ID" value="NZ_BLIV01000003.1"/>
</dbReference>
<dbReference type="InterPro" id="IPR036465">
    <property type="entry name" value="vWFA_dom_sf"/>
</dbReference>
<feature type="domain" description="VWFA" evidence="2">
    <location>
        <begin position="801"/>
        <end position="979"/>
    </location>
</feature>
<dbReference type="InterPro" id="IPR011049">
    <property type="entry name" value="Serralysin-like_metalloprot_C"/>
</dbReference>
<dbReference type="EMBL" id="BLIV01000003">
    <property type="protein sequence ID" value="GFE50007.1"/>
    <property type="molecule type" value="Genomic_DNA"/>
</dbReference>
<feature type="region of interest" description="Disordered" evidence="1">
    <location>
        <begin position="306"/>
        <end position="385"/>
    </location>
</feature>
<dbReference type="Gene3D" id="2.60.40.3440">
    <property type="match status" value="1"/>
</dbReference>
<dbReference type="InterPro" id="IPR006860">
    <property type="entry name" value="FecR"/>
</dbReference>
<dbReference type="Proteomes" id="UP000436522">
    <property type="component" value="Unassembled WGS sequence"/>
</dbReference>
<dbReference type="NCBIfam" id="NF012211">
    <property type="entry name" value="tand_rpt_95"/>
    <property type="match status" value="3"/>
</dbReference>